<dbReference type="EMBL" id="WSRP01000008">
    <property type="protein sequence ID" value="MVX56316.1"/>
    <property type="molecule type" value="Genomic_DNA"/>
</dbReference>
<dbReference type="RefSeq" id="WP_160334751.1">
    <property type="nucleotide sequence ID" value="NZ_CALPCR010000004.1"/>
</dbReference>
<dbReference type="InterPro" id="IPR014743">
    <property type="entry name" value="Cl-channel_core"/>
</dbReference>
<feature type="transmembrane region" description="Helical" evidence="10">
    <location>
        <begin position="48"/>
        <end position="72"/>
    </location>
</feature>
<feature type="transmembrane region" description="Helical" evidence="10">
    <location>
        <begin position="326"/>
        <end position="348"/>
    </location>
</feature>
<dbReference type="OrthoDB" id="9767361at2"/>
<dbReference type="SUPFAM" id="SSF81340">
    <property type="entry name" value="Clc chloride channel"/>
    <property type="match status" value="1"/>
</dbReference>
<dbReference type="GO" id="GO:0034707">
    <property type="term" value="C:chloride channel complex"/>
    <property type="evidence" value="ECO:0007669"/>
    <property type="project" value="UniProtKB-KW"/>
</dbReference>
<dbReference type="PANTHER" id="PTHR43427:SF6">
    <property type="entry name" value="CHLORIDE CHANNEL PROTEIN CLC-E"/>
    <property type="match status" value="1"/>
</dbReference>
<keyword evidence="12" id="KW-1185">Reference proteome</keyword>
<keyword evidence="5" id="KW-0406">Ion transport</keyword>
<dbReference type="PRINTS" id="PR00762">
    <property type="entry name" value="CLCHANNEL"/>
</dbReference>
<dbReference type="InterPro" id="IPR001807">
    <property type="entry name" value="ClC"/>
</dbReference>
<evidence type="ECO:0000256" key="1">
    <source>
        <dbReference type="ARBA" id="ARBA00004141"/>
    </source>
</evidence>
<keyword evidence="3 10" id="KW-0812">Transmembrane</keyword>
<evidence type="ECO:0000256" key="7">
    <source>
        <dbReference type="ARBA" id="ARBA00023173"/>
    </source>
</evidence>
<keyword evidence="2" id="KW-0813">Transport</keyword>
<feature type="transmembrane region" description="Helical" evidence="10">
    <location>
        <begin position="355"/>
        <end position="381"/>
    </location>
</feature>
<dbReference type="GO" id="GO:0005254">
    <property type="term" value="F:chloride channel activity"/>
    <property type="evidence" value="ECO:0007669"/>
    <property type="project" value="UniProtKB-KW"/>
</dbReference>
<feature type="transmembrane region" description="Helical" evidence="10">
    <location>
        <begin position="7"/>
        <end position="28"/>
    </location>
</feature>
<accession>A0A6L6YFE8</accession>
<evidence type="ECO:0000256" key="4">
    <source>
        <dbReference type="ARBA" id="ARBA00022989"/>
    </source>
</evidence>
<comment type="caution">
    <text evidence="11">The sequence shown here is derived from an EMBL/GenBank/DDBJ whole genome shotgun (WGS) entry which is preliminary data.</text>
</comment>
<evidence type="ECO:0000256" key="8">
    <source>
        <dbReference type="ARBA" id="ARBA00023214"/>
    </source>
</evidence>
<feature type="transmembrane region" description="Helical" evidence="10">
    <location>
        <begin position="147"/>
        <end position="165"/>
    </location>
</feature>
<dbReference type="AlphaFoldDB" id="A0A6L6YFE8"/>
<feature type="transmembrane region" description="Helical" evidence="10">
    <location>
        <begin position="225"/>
        <end position="243"/>
    </location>
</feature>
<name>A0A6L6YFE8_9BURK</name>
<evidence type="ECO:0000313" key="12">
    <source>
        <dbReference type="Proteomes" id="UP000472580"/>
    </source>
</evidence>
<dbReference type="PANTHER" id="PTHR43427">
    <property type="entry name" value="CHLORIDE CHANNEL PROTEIN CLC-E"/>
    <property type="match status" value="1"/>
</dbReference>
<feature type="transmembrane region" description="Helical" evidence="10">
    <location>
        <begin position="294"/>
        <end position="314"/>
    </location>
</feature>
<protein>
    <submittedName>
        <fullName evidence="11">ClC family H(+)/Cl(-) exchange transporter</fullName>
    </submittedName>
</protein>
<dbReference type="InterPro" id="IPR050368">
    <property type="entry name" value="ClC-type_chloride_channel"/>
</dbReference>
<sequence length="444" mass="47855">MSLLRTCWFYFVCLIAGVLTGFVGGYFQVFLHRADHLRLYLSAWAHQIGFFEGFCLILLICVGAAVIGRALVRFAPTAGGSGIQYVEAAWRQEVEPARLRVVFVKFIGGLLTLGSGMALGREGPTVQMGAALGATLGRWLKFTPEELRFLTIASAGTGLGVAFSSPLGGSMFTFEEVTKDIRMNLVIPTLICAFAGCTVSMTILGMQPDYHVISRAFALPNFKEAAAYICFGVFMGAMGPLYNKLVLWLLDANKYFSSLLPEVKAALVGVVVAALVYFAPGLSGGGDLLAQQMLNYSFPIMTILAIGLIRWFFAPLCYSTGVPGGLFSPLLLMGGILGQFFIWILNLFGLNLNPMAFCAVGMSAFFASTICAPITGVLLILEMTACWDLTLPMMIASALAFFTSQALKSMPVYTALRLRIPEVKALEEKGVKVLGPAPIPKDLS</sequence>
<feature type="transmembrane region" description="Helical" evidence="10">
    <location>
        <begin position="263"/>
        <end position="282"/>
    </location>
</feature>
<reference evidence="11 12" key="1">
    <citation type="submission" date="2019-12" db="EMBL/GenBank/DDBJ databases">
        <title>Microbes associate with the intestines of laboratory mice.</title>
        <authorList>
            <person name="Navarre W."/>
            <person name="Wong E."/>
        </authorList>
    </citation>
    <scope>NUCLEOTIDE SEQUENCE [LARGE SCALE GENOMIC DNA]</scope>
    <source>
        <strain evidence="11 12">NM82_D38</strain>
    </source>
</reference>
<keyword evidence="4 10" id="KW-1133">Transmembrane helix</keyword>
<evidence type="ECO:0000313" key="11">
    <source>
        <dbReference type="EMBL" id="MVX56316.1"/>
    </source>
</evidence>
<evidence type="ECO:0000256" key="2">
    <source>
        <dbReference type="ARBA" id="ARBA00022448"/>
    </source>
</evidence>
<dbReference type="Gene3D" id="1.10.3080.10">
    <property type="entry name" value="Clc chloride channel"/>
    <property type="match status" value="1"/>
</dbReference>
<organism evidence="11 12">
    <name type="scientific">Parasutterella muris</name>
    <dbReference type="NCBI Taxonomy" id="2565572"/>
    <lineage>
        <taxon>Bacteria</taxon>
        <taxon>Pseudomonadati</taxon>
        <taxon>Pseudomonadota</taxon>
        <taxon>Betaproteobacteria</taxon>
        <taxon>Burkholderiales</taxon>
        <taxon>Sutterellaceae</taxon>
        <taxon>Parasutterella</taxon>
    </lineage>
</organism>
<gene>
    <name evidence="11" type="ORF">E5987_03730</name>
</gene>
<feature type="transmembrane region" description="Helical" evidence="10">
    <location>
        <begin position="387"/>
        <end position="407"/>
    </location>
</feature>
<dbReference type="Proteomes" id="UP000472580">
    <property type="component" value="Unassembled WGS sequence"/>
</dbReference>
<evidence type="ECO:0000256" key="5">
    <source>
        <dbReference type="ARBA" id="ARBA00023065"/>
    </source>
</evidence>
<comment type="subcellular location">
    <subcellularLocation>
        <location evidence="1">Membrane</location>
        <topology evidence="1">Multi-pass membrane protein</topology>
    </subcellularLocation>
</comment>
<evidence type="ECO:0000256" key="9">
    <source>
        <dbReference type="ARBA" id="ARBA00023303"/>
    </source>
</evidence>
<dbReference type="Pfam" id="PF00654">
    <property type="entry name" value="Voltage_CLC"/>
    <property type="match status" value="1"/>
</dbReference>
<evidence type="ECO:0000256" key="6">
    <source>
        <dbReference type="ARBA" id="ARBA00023136"/>
    </source>
</evidence>
<keyword evidence="8" id="KW-0868">Chloride</keyword>
<keyword evidence="9" id="KW-0407">Ion channel</keyword>
<feature type="transmembrane region" description="Helical" evidence="10">
    <location>
        <begin position="185"/>
        <end position="204"/>
    </location>
</feature>
<dbReference type="CDD" id="cd01031">
    <property type="entry name" value="EriC"/>
    <property type="match status" value="1"/>
</dbReference>
<evidence type="ECO:0000256" key="10">
    <source>
        <dbReference type="SAM" id="Phobius"/>
    </source>
</evidence>
<proteinExistence type="predicted"/>
<keyword evidence="6 10" id="KW-0472">Membrane</keyword>
<evidence type="ECO:0000256" key="3">
    <source>
        <dbReference type="ARBA" id="ARBA00022692"/>
    </source>
</evidence>
<keyword evidence="7" id="KW-0869">Chloride channel</keyword>